<evidence type="ECO:0000256" key="2">
    <source>
        <dbReference type="ARBA" id="ARBA00038334"/>
    </source>
</evidence>
<comment type="caution">
    <text evidence="4">The sequence shown here is derived from an EMBL/GenBank/DDBJ whole genome shotgun (WGS) entry which is preliminary data.</text>
</comment>
<dbReference type="EMBL" id="JBFXLQ010000071">
    <property type="protein sequence ID" value="KAL2862196.1"/>
    <property type="molecule type" value="Genomic_DNA"/>
</dbReference>
<dbReference type="InterPro" id="IPR000639">
    <property type="entry name" value="Epox_hydrolase-like"/>
</dbReference>
<protein>
    <submittedName>
        <fullName evidence="4">Alpha/Beta hydrolase protein</fullName>
    </submittedName>
</protein>
<keyword evidence="5" id="KW-1185">Reference proteome</keyword>
<proteinExistence type="inferred from homology"/>
<keyword evidence="1 4" id="KW-0378">Hydrolase</keyword>
<organism evidence="4 5">
    <name type="scientific">Aspergillus lucknowensis</name>
    <dbReference type="NCBI Taxonomy" id="176173"/>
    <lineage>
        <taxon>Eukaryota</taxon>
        <taxon>Fungi</taxon>
        <taxon>Dikarya</taxon>
        <taxon>Ascomycota</taxon>
        <taxon>Pezizomycotina</taxon>
        <taxon>Eurotiomycetes</taxon>
        <taxon>Eurotiomycetidae</taxon>
        <taxon>Eurotiales</taxon>
        <taxon>Aspergillaceae</taxon>
        <taxon>Aspergillus</taxon>
        <taxon>Aspergillus subgen. Nidulantes</taxon>
    </lineage>
</organism>
<dbReference type="GeneID" id="98149012"/>
<sequence>MAEMSTNLTHHEVTYTYSDNYHKKIHYLASGPATGPLIIFVHGWPGSAITWKWQLEFFAARGFRAIAPDMPGYGRSTARHVASDYSQESLVEGAMMALLAHTGRTAAIWVGHDWGAGVTSSVATQHPETVRALVNLCVPFGTIERGWAGFLPLVNRERYPAAEYEYGQWDYMKKFEEDFEDTVAWFERDIPGFLKLAMQPTPRPPEDHDRVEPMMSRVRRAGWLFGSEKPPGVDEVAGEPLGSGILFDTFVGDVLATGIWPGAAYYLNHERNAAYNGGDEKRKQLTMPVLFVHAAWDLVCDTVTSRLAEPMRAACCDLTEETIEAGHAVHLEQPDVLNAAVLRFLAGKLEGR</sequence>
<gene>
    <name evidence="4" type="ORF">BJX67DRAFT_385822</name>
</gene>
<reference evidence="4 5" key="1">
    <citation type="submission" date="2024-07" db="EMBL/GenBank/DDBJ databases">
        <title>Section-level genome sequencing and comparative genomics of Aspergillus sections Usti and Cavernicolus.</title>
        <authorList>
            <consortium name="Lawrence Berkeley National Laboratory"/>
            <person name="Nybo J.L."/>
            <person name="Vesth T.C."/>
            <person name="Theobald S."/>
            <person name="Frisvad J.C."/>
            <person name="Larsen T.O."/>
            <person name="Kjaerboelling I."/>
            <person name="Rothschild-Mancinelli K."/>
            <person name="Lyhne E.K."/>
            <person name="Kogle M.E."/>
            <person name="Barry K."/>
            <person name="Clum A."/>
            <person name="Na H."/>
            <person name="Ledsgaard L."/>
            <person name="Lin J."/>
            <person name="Lipzen A."/>
            <person name="Kuo A."/>
            <person name="Riley R."/>
            <person name="Mondo S."/>
            <person name="Labutti K."/>
            <person name="Haridas S."/>
            <person name="Pangalinan J."/>
            <person name="Salamov A.A."/>
            <person name="Simmons B.A."/>
            <person name="Magnuson J.K."/>
            <person name="Chen J."/>
            <person name="Drula E."/>
            <person name="Henrissat B."/>
            <person name="Wiebenga A."/>
            <person name="Lubbers R.J."/>
            <person name="Gomes A.C."/>
            <person name="Macurrencykelacurrency M.R."/>
            <person name="Stajich J."/>
            <person name="Grigoriev I.V."/>
            <person name="Mortensen U.H."/>
            <person name="De Vries R.P."/>
            <person name="Baker S.E."/>
            <person name="Andersen M.R."/>
        </authorList>
    </citation>
    <scope>NUCLEOTIDE SEQUENCE [LARGE SCALE GENOMIC DNA]</scope>
    <source>
        <strain evidence="4 5">CBS 449.75</strain>
    </source>
</reference>
<evidence type="ECO:0000313" key="5">
    <source>
        <dbReference type="Proteomes" id="UP001610432"/>
    </source>
</evidence>
<evidence type="ECO:0000256" key="1">
    <source>
        <dbReference type="ARBA" id="ARBA00022801"/>
    </source>
</evidence>
<dbReference type="Proteomes" id="UP001610432">
    <property type="component" value="Unassembled WGS sequence"/>
</dbReference>
<dbReference type="InterPro" id="IPR029058">
    <property type="entry name" value="AB_hydrolase_fold"/>
</dbReference>
<dbReference type="InterPro" id="IPR000073">
    <property type="entry name" value="AB_hydrolase_1"/>
</dbReference>
<dbReference type="SUPFAM" id="SSF53474">
    <property type="entry name" value="alpha/beta-Hydrolases"/>
    <property type="match status" value="1"/>
</dbReference>
<accession>A0ABR4LCM7</accession>
<evidence type="ECO:0000313" key="4">
    <source>
        <dbReference type="EMBL" id="KAL2862196.1"/>
    </source>
</evidence>
<dbReference type="GO" id="GO:0016787">
    <property type="term" value="F:hydrolase activity"/>
    <property type="evidence" value="ECO:0007669"/>
    <property type="project" value="UniProtKB-KW"/>
</dbReference>
<feature type="domain" description="AB hydrolase-1" evidence="3">
    <location>
        <begin position="36"/>
        <end position="153"/>
    </location>
</feature>
<dbReference type="PRINTS" id="PR00111">
    <property type="entry name" value="ABHYDROLASE"/>
</dbReference>
<dbReference type="Pfam" id="PF00561">
    <property type="entry name" value="Abhydrolase_1"/>
    <property type="match status" value="1"/>
</dbReference>
<dbReference type="RefSeq" id="XP_070881175.1">
    <property type="nucleotide sequence ID" value="XM_071033940.1"/>
</dbReference>
<dbReference type="PRINTS" id="PR00412">
    <property type="entry name" value="EPOXHYDRLASE"/>
</dbReference>
<name>A0ABR4LCM7_9EURO</name>
<dbReference type="PANTHER" id="PTHR43329">
    <property type="entry name" value="EPOXIDE HYDROLASE"/>
    <property type="match status" value="1"/>
</dbReference>
<comment type="similarity">
    <text evidence="2">Belongs to the AB hydrolase superfamily. Epoxide hydrolase family.</text>
</comment>
<evidence type="ECO:0000259" key="3">
    <source>
        <dbReference type="Pfam" id="PF00561"/>
    </source>
</evidence>
<dbReference type="Gene3D" id="3.40.50.1820">
    <property type="entry name" value="alpha/beta hydrolase"/>
    <property type="match status" value="1"/>
</dbReference>